<gene>
    <name evidence="2" type="ORF">N7468_004535</name>
</gene>
<feature type="compositionally biased region" description="Basic and acidic residues" evidence="1">
    <location>
        <begin position="152"/>
        <end position="162"/>
    </location>
</feature>
<dbReference type="Proteomes" id="UP001150941">
    <property type="component" value="Unassembled WGS sequence"/>
</dbReference>
<accession>A0A9W9TSN8</accession>
<protein>
    <submittedName>
        <fullName evidence="2">Uncharacterized protein</fullName>
    </submittedName>
</protein>
<comment type="caution">
    <text evidence="2">The sequence shown here is derived from an EMBL/GenBank/DDBJ whole genome shotgun (WGS) entry which is preliminary data.</text>
</comment>
<proteinExistence type="predicted"/>
<organism evidence="2 3">
    <name type="scientific">Penicillium chermesinum</name>
    <dbReference type="NCBI Taxonomy" id="63820"/>
    <lineage>
        <taxon>Eukaryota</taxon>
        <taxon>Fungi</taxon>
        <taxon>Dikarya</taxon>
        <taxon>Ascomycota</taxon>
        <taxon>Pezizomycotina</taxon>
        <taxon>Eurotiomycetes</taxon>
        <taxon>Eurotiomycetidae</taxon>
        <taxon>Eurotiales</taxon>
        <taxon>Aspergillaceae</taxon>
        <taxon>Penicillium</taxon>
    </lineage>
</organism>
<dbReference type="EMBL" id="JAPQKS010000003">
    <property type="protein sequence ID" value="KAJ5239916.1"/>
    <property type="molecule type" value="Genomic_DNA"/>
</dbReference>
<name>A0A9W9TSN8_9EURO</name>
<evidence type="ECO:0000313" key="2">
    <source>
        <dbReference type="EMBL" id="KAJ5239916.1"/>
    </source>
</evidence>
<feature type="region of interest" description="Disordered" evidence="1">
    <location>
        <begin position="1"/>
        <end position="21"/>
    </location>
</feature>
<dbReference type="AlphaFoldDB" id="A0A9W9TSN8"/>
<dbReference type="GeneID" id="83201135"/>
<feature type="compositionally biased region" description="Polar residues" evidence="1">
    <location>
        <begin position="98"/>
        <end position="111"/>
    </location>
</feature>
<reference evidence="2" key="1">
    <citation type="submission" date="2022-11" db="EMBL/GenBank/DDBJ databases">
        <authorList>
            <person name="Petersen C."/>
        </authorList>
    </citation>
    <scope>NUCLEOTIDE SEQUENCE</scope>
    <source>
        <strain evidence="2">IBT 19713</strain>
    </source>
</reference>
<dbReference type="OrthoDB" id="5576763at2759"/>
<evidence type="ECO:0000256" key="1">
    <source>
        <dbReference type="SAM" id="MobiDB-lite"/>
    </source>
</evidence>
<evidence type="ECO:0000313" key="3">
    <source>
        <dbReference type="Proteomes" id="UP001150941"/>
    </source>
</evidence>
<feature type="compositionally biased region" description="Low complexity" evidence="1">
    <location>
        <begin position="123"/>
        <end position="150"/>
    </location>
</feature>
<sequence length="257" mass="26927">MNHRSQIRSHEKGPQAIHLESQVEPPLSFLITPGPRMKPSSSLLHTTLLTTLIHSSTALVGLSWNIPSAPSTGLTEITFPISMPSAPHKSGYYFADNSASPAPPTSATQVCSRAKTPPPPPSSTASSPASSTGRPPATRTATTARTAARGGEFGRRDVDRDAGGYGDGGAHAYRGLYAAGWVRGSQGSQVGFVEYYPWNSGSHSCGQLPATQVVFGNPVSAGMQGRAGKPHEYGDCVGQVDFRTEVTGDGYEVTVGF</sequence>
<keyword evidence="3" id="KW-1185">Reference proteome</keyword>
<reference evidence="2" key="2">
    <citation type="journal article" date="2023" name="IMA Fungus">
        <title>Comparative genomic study of the Penicillium genus elucidates a diverse pangenome and 15 lateral gene transfer events.</title>
        <authorList>
            <person name="Petersen C."/>
            <person name="Sorensen T."/>
            <person name="Nielsen M.R."/>
            <person name="Sondergaard T.E."/>
            <person name="Sorensen J.L."/>
            <person name="Fitzpatrick D.A."/>
            <person name="Frisvad J.C."/>
            <person name="Nielsen K.L."/>
        </authorList>
    </citation>
    <scope>NUCLEOTIDE SEQUENCE</scope>
    <source>
        <strain evidence="2">IBT 19713</strain>
    </source>
</reference>
<feature type="region of interest" description="Disordered" evidence="1">
    <location>
        <begin position="98"/>
        <end position="163"/>
    </location>
</feature>
<dbReference type="RefSeq" id="XP_058332835.1">
    <property type="nucleotide sequence ID" value="XM_058473832.1"/>
</dbReference>